<dbReference type="GO" id="GO:0006749">
    <property type="term" value="P:glutathione metabolic process"/>
    <property type="evidence" value="ECO:0007669"/>
    <property type="project" value="TreeGrafter"/>
</dbReference>
<feature type="compositionally biased region" description="Acidic residues" evidence="4">
    <location>
        <begin position="293"/>
        <end position="305"/>
    </location>
</feature>
<dbReference type="InterPro" id="IPR007588">
    <property type="entry name" value="Znf_FLYWCH"/>
</dbReference>
<feature type="compositionally biased region" description="Acidic residues" evidence="4">
    <location>
        <begin position="659"/>
        <end position="673"/>
    </location>
</feature>
<dbReference type="FunFam" id="1.20.1050.10:FF:000007">
    <property type="entry name" value="Glutathione S-transferase 1-1"/>
    <property type="match status" value="1"/>
</dbReference>
<dbReference type="InterPro" id="IPR004046">
    <property type="entry name" value="GST_C"/>
</dbReference>
<evidence type="ECO:0000256" key="2">
    <source>
        <dbReference type="ARBA" id="ARBA00022771"/>
    </source>
</evidence>
<feature type="region of interest" description="Disordered" evidence="4">
    <location>
        <begin position="657"/>
        <end position="692"/>
    </location>
</feature>
<dbReference type="InterPro" id="IPR010987">
    <property type="entry name" value="Glutathione-S-Trfase_C-like"/>
</dbReference>
<dbReference type="InterPro" id="IPR036282">
    <property type="entry name" value="Glutathione-S-Trfase_C_sf"/>
</dbReference>
<feature type="domain" description="GST C-terminal" evidence="6">
    <location>
        <begin position="1046"/>
        <end position="1169"/>
    </location>
</feature>
<dbReference type="Pfam" id="PF13417">
    <property type="entry name" value="GST_N_3"/>
    <property type="match status" value="1"/>
</dbReference>
<protein>
    <recommendedName>
        <fullName evidence="8">Glutathione S-transferase</fullName>
    </recommendedName>
</protein>
<dbReference type="STRING" id="7370.A0A1I8MCQ0"/>
<dbReference type="Gene3D" id="2.20.25.240">
    <property type="match status" value="5"/>
</dbReference>
<evidence type="ECO:0008006" key="8">
    <source>
        <dbReference type="Google" id="ProtNLM"/>
    </source>
</evidence>
<dbReference type="VEuPathDB" id="VectorBase:MDOA003552"/>
<reference evidence="7" key="1">
    <citation type="submission" date="2020-05" db="UniProtKB">
        <authorList>
            <consortium name="EnsemblMetazoa"/>
        </authorList>
    </citation>
    <scope>IDENTIFICATION</scope>
    <source>
        <strain evidence="7">Aabys</strain>
    </source>
</reference>
<feature type="region of interest" description="Disordered" evidence="4">
    <location>
        <begin position="288"/>
        <end position="327"/>
    </location>
</feature>
<dbReference type="PROSITE" id="PS50405">
    <property type="entry name" value="GST_CTER"/>
    <property type="match status" value="1"/>
</dbReference>
<feature type="region of interest" description="Disordered" evidence="4">
    <location>
        <begin position="489"/>
        <end position="538"/>
    </location>
</feature>
<dbReference type="SUPFAM" id="SSF52833">
    <property type="entry name" value="Thioredoxin-like"/>
    <property type="match status" value="1"/>
</dbReference>
<dbReference type="Pfam" id="PF00043">
    <property type="entry name" value="GST_C"/>
    <property type="match status" value="1"/>
</dbReference>
<dbReference type="PROSITE" id="PS50404">
    <property type="entry name" value="GST_NTER"/>
    <property type="match status" value="1"/>
</dbReference>
<keyword evidence="2" id="KW-0863">Zinc-finger</keyword>
<dbReference type="SUPFAM" id="SSF47616">
    <property type="entry name" value="GST C-terminal domain-like"/>
    <property type="match status" value="1"/>
</dbReference>
<dbReference type="EnsemblMetazoa" id="MDOA003552-RA">
    <property type="protein sequence ID" value="MDOA003552-PA"/>
    <property type="gene ID" value="MDOA003552"/>
</dbReference>
<dbReference type="VEuPathDB" id="VectorBase:MDOMA2_020538"/>
<evidence type="ECO:0000256" key="4">
    <source>
        <dbReference type="SAM" id="MobiDB-lite"/>
    </source>
</evidence>
<evidence type="ECO:0000313" key="7">
    <source>
        <dbReference type="EnsemblMetazoa" id="MDOA003552-PA"/>
    </source>
</evidence>
<dbReference type="CDD" id="cd03177">
    <property type="entry name" value="GST_C_Delta_Epsilon"/>
    <property type="match status" value="1"/>
</dbReference>
<organism evidence="7">
    <name type="scientific">Musca domestica</name>
    <name type="common">House fly</name>
    <dbReference type="NCBI Taxonomy" id="7370"/>
    <lineage>
        <taxon>Eukaryota</taxon>
        <taxon>Metazoa</taxon>
        <taxon>Ecdysozoa</taxon>
        <taxon>Arthropoda</taxon>
        <taxon>Hexapoda</taxon>
        <taxon>Insecta</taxon>
        <taxon>Pterygota</taxon>
        <taxon>Neoptera</taxon>
        <taxon>Endopterygota</taxon>
        <taxon>Diptera</taxon>
        <taxon>Brachycera</taxon>
        <taxon>Muscomorpha</taxon>
        <taxon>Muscoidea</taxon>
        <taxon>Muscidae</taxon>
        <taxon>Musca</taxon>
    </lineage>
</organism>
<dbReference type="eggNOG" id="KOG0867">
    <property type="taxonomic scope" value="Eukaryota"/>
</dbReference>
<feature type="compositionally biased region" description="Basic and acidic residues" evidence="4">
    <location>
        <begin position="134"/>
        <end position="144"/>
    </location>
</feature>
<name>A0A1I8MCQ0_MUSDO</name>
<dbReference type="SFLD" id="SFLDS00019">
    <property type="entry name" value="Glutathione_Transferase_(cytos"/>
    <property type="match status" value="1"/>
</dbReference>
<accession>A0A1I8MCQ0</accession>
<feature type="region of interest" description="Disordered" evidence="4">
    <location>
        <begin position="69"/>
        <end position="159"/>
    </location>
</feature>
<feature type="compositionally biased region" description="Basic and acidic residues" evidence="4">
    <location>
        <begin position="69"/>
        <end position="114"/>
    </location>
</feature>
<gene>
    <name evidence="7" type="primary">101895956</name>
</gene>
<dbReference type="Gene3D" id="3.40.30.10">
    <property type="entry name" value="Glutaredoxin"/>
    <property type="match status" value="1"/>
</dbReference>
<dbReference type="PANTHER" id="PTHR43969">
    <property type="entry name" value="GLUTATHIONE S TRANSFERASE D10, ISOFORM A-RELATED"/>
    <property type="match status" value="1"/>
</dbReference>
<evidence type="ECO:0000256" key="3">
    <source>
        <dbReference type="ARBA" id="ARBA00022833"/>
    </source>
</evidence>
<evidence type="ECO:0000259" key="5">
    <source>
        <dbReference type="PROSITE" id="PS50404"/>
    </source>
</evidence>
<dbReference type="InterPro" id="IPR040079">
    <property type="entry name" value="Glutathione_S-Trfase"/>
</dbReference>
<sequence>MESPQLEMLRSVRGRDMLLVAGFLYHYDEMTKHSYRWVCTHRNRSHCHVRIHTNLIDPRDLTRHKLERTLGEHNHGPAEPREINRAREKKREADEKGLPCTLEAEKQKEEMQKDQDDDAADGWGNDSDSDYALDEEHKKNESAEQKNTSPKPVEGAGSAGEKKVLMLKTAKGCHMIAVQGCVYRLDGKSLVSSTYRWKCFRFKDLQCTGRVYTECLTSGLHRYKAFREEENKHNHAPYNKTQLAVLIKRNTIKIIRGKEDINVIPVVPAAKELKSKIGAKDKLPLVAKRPLGPDDDTDYDDEAEQDPFSKPPTTKKPRLGSRKERADATSAMYRYVKDPMKALKTPREGEVKLFSYLPSQQGKLVLIMDNMIFYVHSKANRNDCIYWTCLDRKDKMVNCNCRLTTENSGDNIRIVRVSGDHNHALDHRDKIEKKLKMNVSLTGEIGRPTFGRDIDDDGFGGNADDDDYFGDKHDSSKDDINALINRIIEDEEDSPSINESAGMEKKFTPSPRKANQMQEEEKKPSTIKPRQLRGSRKAQAEATAARYRFVRNPREVLNNPPEAEIKLFTYLPSQQGRKVLILEKMIYYLHSKGGRNESVYWTCLNRKDKHINCNARLITQNVGDKIQIIKVTGEHTHTFDHLRQIERKLKMNVNIKEEGVDDNNDDEEADDFGGDDHFYGGGDEDDDQDSYETKKANVSEFLCLNYIKKEEKTEEPPKDWNKVSLSLKEEMDPLFGTTEHVEIQTIENNQFLAEHSEDEDQNYIPLPKETAEKKRTIKSQRYSEDDDEEDEGDFDDDQDEDYVVSKAMSRKVLQTTAANPDNMDISKTFKLRSAKGGVVLCVDGYVYNMKSFSAATKRSYWACVKSKANSLKCPARVTTVQTKDRKIQVIRVTNSHTHEVCEDDIKKRLYNEFSKLSDTRKLMRSKDLSLDELKPEFGQLLRGKGLSTSTPIRTRKKIINMKLYAVSDGPPSLAVRMCLKALELPYELHNVDYIASEHLSEEYAKLNPQREIPVLDDNGFHLSESVAIMQYLCDKYAADSPLYPKEAKERALVNHRLCFNMAFYYSSIGAYSMAPIFFDYQRTEMGKKKVENALQVFETYLKKLGTKYAAGNQLTIADLALVSATLCLEGIAYDFSKYQLVSKWYQTFKQEYPQLWEIANGGMQEIAEFEHNPPDLSHMNHPFHPTRKSKA</sequence>
<dbReference type="GO" id="GO:0008270">
    <property type="term" value="F:zinc ion binding"/>
    <property type="evidence" value="ECO:0007669"/>
    <property type="project" value="UniProtKB-KW"/>
</dbReference>
<keyword evidence="3" id="KW-0862">Zinc</keyword>
<dbReference type="AlphaFoldDB" id="A0A1I8MCQ0"/>
<dbReference type="OrthoDB" id="4951845at2759"/>
<feature type="domain" description="GST N-terminal" evidence="5">
    <location>
        <begin position="959"/>
        <end position="1040"/>
    </location>
</feature>
<evidence type="ECO:0000256" key="1">
    <source>
        <dbReference type="ARBA" id="ARBA00022723"/>
    </source>
</evidence>
<dbReference type="InterPro" id="IPR004045">
    <property type="entry name" value="Glutathione_S-Trfase_N"/>
</dbReference>
<dbReference type="GO" id="GO:0004364">
    <property type="term" value="F:glutathione transferase activity"/>
    <property type="evidence" value="ECO:0007669"/>
    <property type="project" value="TreeGrafter"/>
</dbReference>
<feature type="region of interest" description="Disordered" evidence="4">
    <location>
        <begin position="754"/>
        <end position="799"/>
    </location>
</feature>
<dbReference type="VEuPathDB" id="VectorBase:MDOMA2_000281"/>
<dbReference type="Pfam" id="PF04500">
    <property type="entry name" value="FLYWCH"/>
    <property type="match status" value="5"/>
</dbReference>
<dbReference type="Gene3D" id="1.20.1050.10">
    <property type="match status" value="1"/>
</dbReference>
<proteinExistence type="predicted"/>
<dbReference type="PANTHER" id="PTHR43969:SF7">
    <property type="entry name" value="GST-CONTAINING FLYWCH ZINC-FINGER PROTEIN"/>
    <property type="match status" value="1"/>
</dbReference>
<feature type="compositionally biased region" description="Acidic residues" evidence="4">
    <location>
        <begin position="784"/>
        <end position="799"/>
    </location>
</feature>
<keyword evidence="1" id="KW-0479">Metal-binding</keyword>
<dbReference type="InterPro" id="IPR036249">
    <property type="entry name" value="Thioredoxin-like_sf"/>
</dbReference>
<evidence type="ECO:0000259" key="6">
    <source>
        <dbReference type="PROSITE" id="PS50405"/>
    </source>
</evidence>
<dbReference type="FunFam" id="3.40.30.10:FF:000295">
    <property type="entry name" value="Glutathione S-transferase unclassified 1"/>
    <property type="match status" value="1"/>
</dbReference>
<dbReference type="SFLD" id="SFLDG00358">
    <property type="entry name" value="Main_(cytGST)"/>
    <property type="match status" value="1"/>
</dbReference>